<dbReference type="SMART" id="SM00342">
    <property type="entry name" value="HTH_ARAC"/>
    <property type="match status" value="1"/>
</dbReference>
<evidence type="ECO:0000259" key="4">
    <source>
        <dbReference type="PROSITE" id="PS01124"/>
    </source>
</evidence>
<evidence type="ECO:0000313" key="5">
    <source>
        <dbReference type="EMBL" id="GAA2634399.1"/>
    </source>
</evidence>
<evidence type="ECO:0000256" key="2">
    <source>
        <dbReference type="ARBA" id="ARBA00023125"/>
    </source>
</evidence>
<keyword evidence="2" id="KW-0238">DNA-binding</keyword>
<reference evidence="6" key="1">
    <citation type="journal article" date="2019" name="Int. J. Syst. Evol. Microbiol.">
        <title>The Global Catalogue of Microorganisms (GCM) 10K type strain sequencing project: providing services to taxonomists for standard genome sequencing and annotation.</title>
        <authorList>
            <consortium name="The Broad Institute Genomics Platform"/>
            <consortium name="The Broad Institute Genome Sequencing Center for Infectious Disease"/>
            <person name="Wu L."/>
            <person name="Ma J."/>
        </authorList>
    </citation>
    <scope>NUCLEOTIDE SEQUENCE [LARGE SCALE GENOMIC DNA]</scope>
    <source>
        <strain evidence="6">JCM 6833</strain>
    </source>
</reference>
<evidence type="ECO:0000313" key="6">
    <source>
        <dbReference type="Proteomes" id="UP001501509"/>
    </source>
</evidence>
<organism evidence="5 6">
    <name type="scientific">Actinomadura fulvescens</name>
    <dbReference type="NCBI Taxonomy" id="46160"/>
    <lineage>
        <taxon>Bacteria</taxon>
        <taxon>Bacillati</taxon>
        <taxon>Actinomycetota</taxon>
        <taxon>Actinomycetes</taxon>
        <taxon>Streptosporangiales</taxon>
        <taxon>Thermomonosporaceae</taxon>
        <taxon>Actinomadura</taxon>
    </lineage>
</organism>
<keyword evidence="6" id="KW-1185">Reference proteome</keyword>
<sequence length="241" mass="25588">MSASGRGPANAWNGVATVRPGLLVYTGTVGTTTLHAHHSVQVFVARRGEIVMADAAGERLGCRAAVIPPDVPHAVVHGVDDALMMHFDPESAQGRELGRSPVPHDAVAGWVRAGDLLGPAEDLLDALPAARTIVVRHPAVHRTLRTLPGRLDGPPIRLAELARAVELSESRLAHLFREEVGLPIRPYVQWLRLRRAAELVAAGASVTEAAHGAGFADGAHLSRVCRRMFGIAPSEFVRATG</sequence>
<dbReference type="InterPro" id="IPR050204">
    <property type="entry name" value="AraC_XylS_family_regulators"/>
</dbReference>
<dbReference type="PANTHER" id="PTHR46796">
    <property type="entry name" value="HTH-TYPE TRANSCRIPTIONAL ACTIVATOR RHAS-RELATED"/>
    <property type="match status" value="1"/>
</dbReference>
<dbReference type="PROSITE" id="PS01124">
    <property type="entry name" value="HTH_ARAC_FAMILY_2"/>
    <property type="match status" value="1"/>
</dbReference>
<protein>
    <recommendedName>
        <fullName evidence="4">HTH araC/xylS-type domain-containing protein</fullName>
    </recommendedName>
</protein>
<name>A0ABP6D5H2_9ACTN</name>
<proteinExistence type="predicted"/>
<evidence type="ECO:0000256" key="3">
    <source>
        <dbReference type="ARBA" id="ARBA00023163"/>
    </source>
</evidence>
<comment type="caution">
    <text evidence="5">The sequence shown here is derived from an EMBL/GenBank/DDBJ whole genome shotgun (WGS) entry which is preliminary data.</text>
</comment>
<dbReference type="InterPro" id="IPR018060">
    <property type="entry name" value="HTH_AraC"/>
</dbReference>
<dbReference type="SUPFAM" id="SSF46689">
    <property type="entry name" value="Homeodomain-like"/>
    <property type="match status" value="1"/>
</dbReference>
<dbReference type="Proteomes" id="UP001501509">
    <property type="component" value="Unassembled WGS sequence"/>
</dbReference>
<dbReference type="Pfam" id="PF12833">
    <property type="entry name" value="HTH_18"/>
    <property type="match status" value="1"/>
</dbReference>
<keyword evidence="3" id="KW-0804">Transcription</keyword>
<dbReference type="InterPro" id="IPR009057">
    <property type="entry name" value="Homeodomain-like_sf"/>
</dbReference>
<dbReference type="Gene3D" id="1.10.10.60">
    <property type="entry name" value="Homeodomain-like"/>
    <property type="match status" value="1"/>
</dbReference>
<keyword evidence="1" id="KW-0805">Transcription regulation</keyword>
<dbReference type="EMBL" id="BAAATD010000018">
    <property type="protein sequence ID" value="GAA2634399.1"/>
    <property type="molecule type" value="Genomic_DNA"/>
</dbReference>
<feature type="domain" description="HTH araC/xylS-type" evidence="4">
    <location>
        <begin position="141"/>
        <end position="239"/>
    </location>
</feature>
<accession>A0ABP6D5H2</accession>
<evidence type="ECO:0000256" key="1">
    <source>
        <dbReference type="ARBA" id="ARBA00023015"/>
    </source>
</evidence>
<dbReference type="RefSeq" id="WP_344548346.1">
    <property type="nucleotide sequence ID" value="NZ_BAAATD010000018.1"/>
</dbReference>
<gene>
    <name evidence="5" type="ORF">GCM10010411_86510</name>
</gene>